<evidence type="ECO:0000313" key="3">
    <source>
        <dbReference type="Proteomes" id="UP000008068"/>
    </source>
</evidence>
<name>G0MLL2_CAEBE</name>
<feature type="compositionally biased region" description="Basic residues" evidence="1">
    <location>
        <begin position="150"/>
        <end position="164"/>
    </location>
</feature>
<feature type="compositionally biased region" description="Low complexity" evidence="1">
    <location>
        <begin position="24"/>
        <end position="48"/>
    </location>
</feature>
<proteinExistence type="predicted"/>
<dbReference type="Proteomes" id="UP000008068">
    <property type="component" value="Unassembled WGS sequence"/>
</dbReference>
<evidence type="ECO:0000256" key="1">
    <source>
        <dbReference type="SAM" id="MobiDB-lite"/>
    </source>
</evidence>
<organism evidence="3">
    <name type="scientific">Caenorhabditis brenneri</name>
    <name type="common">Nematode worm</name>
    <dbReference type="NCBI Taxonomy" id="135651"/>
    <lineage>
        <taxon>Eukaryota</taxon>
        <taxon>Metazoa</taxon>
        <taxon>Ecdysozoa</taxon>
        <taxon>Nematoda</taxon>
        <taxon>Chromadorea</taxon>
        <taxon>Rhabditida</taxon>
        <taxon>Rhabditina</taxon>
        <taxon>Rhabditomorpha</taxon>
        <taxon>Rhabditoidea</taxon>
        <taxon>Rhabditidae</taxon>
        <taxon>Peloderinae</taxon>
        <taxon>Caenorhabditis</taxon>
    </lineage>
</organism>
<dbReference type="InParanoid" id="G0MLL2"/>
<dbReference type="eggNOG" id="ENOG502TKGH">
    <property type="taxonomic scope" value="Eukaryota"/>
</dbReference>
<dbReference type="AlphaFoldDB" id="G0MLL2"/>
<feature type="region of interest" description="Disordered" evidence="1">
    <location>
        <begin position="24"/>
        <end position="119"/>
    </location>
</feature>
<dbReference type="HOGENOM" id="CLU_1697050_0_0_1"/>
<sequence length="164" mass="18739">MFPMLPKLTDKDLEVCYSRKRKISVSSTGSSGASSPCSFSSSVSTSTDQSKKSHRATTSDDFLIKKRTAPSKFCPKPKAPTNRFQPAFIEEKKITKTPYVAKPLQHIPKPPPRNPESSTNMKEYKEFRMLEWQKAQAAKLDGPVDEPPMKKRAQRKRREFRQFN</sequence>
<gene>
    <name evidence="2" type="ORF">CAEBREN_20537</name>
</gene>
<reference evidence="3" key="1">
    <citation type="submission" date="2011-07" db="EMBL/GenBank/DDBJ databases">
        <authorList>
            <consortium name="Caenorhabditis brenneri Sequencing and Analysis Consortium"/>
            <person name="Wilson R.K."/>
        </authorList>
    </citation>
    <scope>NUCLEOTIDE SEQUENCE [LARGE SCALE GENOMIC DNA]</scope>
    <source>
        <strain evidence="3">PB2801</strain>
    </source>
</reference>
<keyword evidence="3" id="KW-1185">Reference proteome</keyword>
<evidence type="ECO:0000313" key="2">
    <source>
        <dbReference type="EMBL" id="EGT35660.1"/>
    </source>
</evidence>
<accession>G0MLL2</accession>
<feature type="region of interest" description="Disordered" evidence="1">
    <location>
        <begin position="137"/>
        <end position="164"/>
    </location>
</feature>
<dbReference type="EMBL" id="GL379800">
    <property type="protein sequence ID" value="EGT35660.1"/>
    <property type="molecule type" value="Genomic_DNA"/>
</dbReference>
<protein>
    <submittedName>
        <fullName evidence="2">Uncharacterized protein</fullName>
    </submittedName>
</protein>